<evidence type="ECO:0000256" key="5">
    <source>
        <dbReference type="ARBA" id="ARBA00022980"/>
    </source>
</evidence>
<name>A0A5A8CBE7_CAFRO</name>
<dbReference type="EMBL" id="VLTN01000038">
    <property type="protein sequence ID" value="KAA0149997.1"/>
    <property type="molecule type" value="Genomic_DNA"/>
</dbReference>
<dbReference type="GO" id="GO:0005762">
    <property type="term" value="C:mitochondrial large ribosomal subunit"/>
    <property type="evidence" value="ECO:0007669"/>
    <property type="project" value="TreeGrafter"/>
</dbReference>
<dbReference type="PANTHER" id="PTHR15680:SF9">
    <property type="entry name" value="LARGE RIBOSOMAL SUBUNIT PROTEIN BL19M"/>
    <property type="match status" value="1"/>
</dbReference>
<accession>A0A5A8CBE7</accession>
<comment type="subcellular location">
    <subcellularLocation>
        <location evidence="1">Plastid</location>
        <location evidence="1">Chloroplast</location>
    </subcellularLocation>
</comment>
<comment type="similarity">
    <text evidence="2">Belongs to the bacterial ribosomal protein bL19 family.</text>
</comment>
<dbReference type="Proteomes" id="UP000323011">
    <property type="component" value="Unassembled WGS sequence"/>
</dbReference>
<evidence type="ECO:0000256" key="8">
    <source>
        <dbReference type="SAM" id="MobiDB-lite"/>
    </source>
</evidence>
<keyword evidence="6" id="KW-0687">Ribonucleoprotein</keyword>
<evidence type="ECO:0000256" key="2">
    <source>
        <dbReference type="ARBA" id="ARBA00005781"/>
    </source>
</evidence>
<dbReference type="Pfam" id="PF01245">
    <property type="entry name" value="Ribosomal_L19"/>
    <property type="match status" value="1"/>
</dbReference>
<gene>
    <name evidence="9" type="ORF">FNF29_05617</name>
</gene>
<evidence type="ECO:0000313" key="10">
    <source>
        <dbReference type="Proteomes" id="UP000323011"/>
    </source>
</evidence>
<dbReference type="GO" id="GO:0003735">
    <property type="term" value="F:structural constituent of ribosome"/>
    <property type="evidence" value="ECO:0007669"/>
    <property type="project" value="InterPro"/>
</dbReference>
<evidence type="ECO:0000256" key="3">
    <source>
        <dbReference type="ARBA" id="ARBA00022528"/>
    </source>
</evidence>
<dbReference type="AlphaFoldDB" id="A0A5A8CBE7"/>
<keyword evidence="10" id="KW-1185">Reference proteome</keyword>
<feature type="region of interest" description="Disordered" evidence="8">
    <location>
        <begin position="233"/>
        <end position="254"/>
    </location>
</feature>
<evidence type="ECO:0000256" key="7">
    <source>
        <dbReference type="ARBA" id="ARBA00035376"/>
    </source>
</evidence>
<reference evidence="9 10" key="1">
    <citation type="submission" date="2019-07" db="EMBL/GenBank/DDBJ databases">
        <title>Genomes of Cafeteria roenbergensis.</title>
        <authorList>
            <person name="Fischer M.G."/>
            <person name="Hackl T."/>
            <person name="Roman M."/>
        </authorList>
    </citation>
    <scope>NUCLEOTIDE SEQUENCE [LARGE SCALE GENOMIC DNA]</scope>
    <source>
        <strain evidence="9 10">BVI</strain>
    </source>
</reference>
<evidence type="ECO:0000313" key="9">
    <source>
        <dbReference type="EMBL" id="KAA0149997.1"/>
    </source>
</evidence>
<keyword evidence="4" id="KW-0934">Plastid</keyword>
<proteinExistence type="inferred from homology"/>
<dbReference type="InterPro" id="IPR038657">
    <property type="entry name" value="Ribosomal_bL19_sf"/>
</dbReference>
<keyword evidence="5" id="KW-0689">Ribosomal protein</keyword>
<evidence type="ECO:0000256" key="6">
    <source>
        <dbReference type="ARBA" id="ARBA00023274"/>
    </source>
</evidence>
<dbReference type="InterPro" id="IPR001857">
    <property type="entry name" value="Ribosomal_bL19"/>
</dbReference>
<evidence type="ECO:0000256" key="4">
    <source>
        <dbReference type="ARBA" id="ARBA00022640"/>
    </source>
</evidence>
<dbReference type="Gene3D" id="2.30.30.790">
    <property type="match status" value="1"/>
</dbReference>
<keyword evidence="3" id="KW-0150">Chloroplast</keyword>
<protein>
    <recommendedName>
        <fullName evidence="7">50S ribosomal protein L19, chloroplastic</fullName>
    </recommendedName>
</protein>
<dbReference type="PANTHER" id="PTHR15680">
    <property type="entry name" value="RIBOSOMAL PROTEIN L19"/>
    <property type="match status" value="1"/>
</dbReference>
<dbReference type="SUPFAM" id="SSF50104">
    <property type="entry name" value="Translation proteins SH3-like domain"/>
    <property type="match status" value="1"/>
</dbReference>
<evidence type="ECO:0000256" key="1">
    <source>
        <dbReference type="ARBA" id="ARBA00004229"/>
    </source>
</evidence>
<dbReference type="InterPro" id="IPR008991">
    <property type="entry name" value="Translation_prot_SH3-like_sf"/>
</dbReference>
<sequence length="254" mass="27661">MSSAAAEPADAASAGAGDSAPFVPGTSGEPRRKYPSRFRRARSMLLDVMGDSLDKTQARLKKMRPELPAWNVGDAVEIEYAFERGDAAPAVIRGSIVGRRRKGLDSSFVLKNEMGDDVITARIPVMSPLLRSMRVMRRNHVRGGKRVRRAQLTYLEQRPVSDFRVTVDTKEEWEHALEAKIRRELQRSGRNWGSKSVAEEKAKIFKTGKGVVRVDAGMDFSKAEVARASVAAKAKRAGAGAASGKAAKGGAPRK</sequence>
<comment type="caution">
    <text evidence="9">The sequence shown here is derived from an EMBL/GenBank/DDBJ whole genome shotgun (WGS) entry which is preliminary data.</text>
</comment>
<dbReference type="GO" id="GO:0009507">
    <property type="term" value="C:chloroplast"/>
    <property type="evidence" value="ECO:0007669"/>
    <property type="project" value="UniProtKB-SubCell"/>
</dbReference>
<organism evidence="9 10">
    <name type="scientific">Cafeteria roenbergensis</name>
    <name type="common">Marine flagellate</name>
    <dbReference type="NCBI Taxonomy" id="33653"/>
    <lineage>
        <taxon>Eukaryota</taxon>
        <taxon>Sar</taxon>
        <taxon>Stramenopiles</taxon>
        <taxon>Bigyra</taxon>
        <taxon>Opalozoa</taxon>
        <taxon>Bicosoecida</taxon>
        <taxon>Cafeteriaceae</taxon>
        <taxon>Cafeteria</taxon>
    </lineage>
</organism>
<dbReference type="GO" id="GO:0006412">
    <property type="term" value="P:translation"/>
    <property type="evidence" value="ECO:0007669"/>
    <property type="project" value="InterPro"/>
</dbReference>
<feature type="region of interest" description="Disordered" evidence="8">
    <location>
        <begin position="1"/>
        <end position="36"/>
    </location>
</feature>
<feature type="compositionally biased region" description="Low complexity" evidence="8">
    <location>
        <begin position="1"/>
        <end position="21"/>
    </location>
</feature>